<dbReference type="EMBL" id="JACAZF010000001">
    <property type="protein sequence ID" value="KAF7316273.1"/>
    <property type="molecule type" value="Genomic_DNA"/>
</dbReference>
<sequence>MFPRTLFTVLLALSILCILVSNNPILLFANSRHQKQLLPIPSQTLVINLARRYDRRRQMEILRSGLRLAYWTYLPAEDHTSSLSVQLLQTVQAIRAAAFKDFYYDSDSTVALPFSWPTQLESSPFDDISPVFSLPDPAPPLTCATEDFTVEPYSPALKHYRVLTRNRVACWHSHLSAIKRAVSQPTLILEDDVDMEVDISERLRSVWSSLPLDWDILYLGHCWSNESYFPPLPSQEPSLVRLHPSNAPLCTHAYAVSPTGALRLLLYLTHPPFAYSRAIDHALAWLVQNRLVRAYSVVPSIVVQRKISNSDVTIDGRASTWRDDLTKGFFA</sequence>
<comment type="caution">
    <text evidence="2">The sequence shown here is derived from an EMBL/GenBank/DDBJ whole genome shotgun (WGS) entry which is preliminary data.</text>
</comment>
<accession>A0A8H6TCW5</accession>
<dbReference type="RefSeq" id="XP_037226296.1">
    <property type="nucleotide sequence ID" value="XM_037358386.1"/>
</dbReference>
<name>A0A8H6TCW5_9AGAR</name>
<dbReference type="Pfam" id="PF01755">
    <property type="entry name" value="Glyco_transf_25"/>
    <property type="match status" value="1"/>
</dbReference>
<proteinExistence type="predicted"/>
<evidence type="ECO:0000313" key="3">
    <source>
        <dbReference type="Proteomes" id="UP000636479"/>
    </source>
</evidence>
<evidence type="ECO:0000313" key="2">
    <source>
        <dbReference type="EMBL" id="KAF7316273.1"/>
    </source>
</evidence>
<reference evidence="2" key="1">
    <citation type="submission" date="2020-05" db="EMBL/GenBank/DDBJ databases">
        <title>Mycena genomes resolve the evolution of fungal bioluminescence.</title>
        <authorList>
            <person name="Tsai I.J."/>
        </authorList>
    </citation>
    <scope>NUCLEOTIDE SEQUENCE</scope>
    <source>
        <strain evidence="2">171206Taipei</strain>
    </source>
</reference>
<evidence type="ECO:0000259" key="1">
    <source>
        <dbReference type="Pfam" id="PF01755"/>
    </source>
</evidence>
<dbReference type="InterPro" id="IPR002654">
    <property type="entry name" value="Glyco_trans_25"/>
</dbReference>
<dbReference type="Proteomes" id="UP000636479">
    <property type="component" value="Unassembled WGS sequence"/>
</dbReference>
<gene>
    <name evidence="2" type="ORF">MIND_00146000</name>
</gene>
<dbReference type="OrthoDB" id="47375at2759"/>
<feature type="domain" description="Glycosyl transferase family 25" evidence="1">
    <location>
        <begin position="44"/>
        <end position="268"/>
    </location>
</feature>
<protein>
    <recommendedName>
        <fullName evidence="1">Glycosyl transferase family 25 domain-containing protein</fullName>
    </recommendedName>
</protein>
<organism evidence="2 3">
    <name type="scientific">Mycena indigotica</name>
    <dbReference type="NCBI Taxonomy" id="2126181"/>
    <lineage>
        <taxon>Eukaryota</taxon>
        <taxon>Fungi</taxon>
        <taxon>Dikarya</taxon>
        <taxon>Basidiomycota</taxon>
        <taxon>Agaricomycotina</taxon>
        <taxon>Agaricomycetes</taxon>
        <taxon>Agaricomycetidae</taxon>
        <taxon>Agaricales</taxon>
        <taxon>Marasmiineae</taxon>
        <taxon>Mycenaceae</taxon>
        <taxon>Mycena</taxon>
    </lineage>
</organism>
<dbReference type="GeneID" id="59340902"/>
<keyword evidence="3" id="KW-1185">Reference proteome</keyword>
<dbReference type="AlphaFoldDB" id="A0A8H6TCW5"/>